<dbReference type="InterPro" id="IPR003770">
    <property type="entry name" value="MLTG-like"/>
</dbReference>
<evidence type="ECO:0000256" key="4">
    <source>
        <dbReference type="ARBA" id="ARBA00023136"/>
    </source>
</evidence>
<reference evidence="8" key="1">
    <citation type="journal article" date="2014" name="Int. J. Syst. Evol. Microbiol.">
        <title>Complete genome sequence of Corynebacterium casei LMG S-19264T (=DSM 44701T), isolated from a smear-ripened cheese.</title>
        <authorList>
            <consortium name="US DOE Joint Genome Institute (JGI-PGF)"/>
            <person name="Walter F."/>
            <person name="Albersmeier A."/>
            <person name="Kalinowski J."/>
            <person name="Ruckert C."/>
        </authorList>
    </citation>
    <scope>NUCLEOTIDE SEQUENCE</scope>
    <source>
        <strain evidence="8">NBRC 101628</strain>
    </source>
</reference>
<evidence type="ECO:0000256" key="2">
    <source>
        <dbReference type="ARBA" id="ARBA00022692"/>
    </source>
</evidence>
<dbReference type="EMBL" id="BSNC01000016">
    <property type="protein sequence ID" value="GLP98086.1"/>
    <property type="molecule type" value="Genomic_DNA"/>
</dbReference>
<comment type="function">
    <text evidence="7">Functions as a peptidoglycan terminase that cleaves nascent peptidoglycan strands endolytically to terminate their elongation.</text>
</comment>
<dbReference type="AlphaFoldDB" id="A0AA37RZI9"/>
<dbReference type="EC" id="4.2.2.29" evidence="7"/>
<keyword evidence="1 7" id="KW-1003">Cell membrane</keyword>
<keyword evidence="7" id="KW-0997">Cell inner membrane</keyword>
<keyword evidence="3 7" id="KW-1133">Transmembrane helix</keyword>
<keyword evidence="6 7" id="KW-0961">Cell wall biogenesis/degradation</keyword>
<name>A0AA37RZI9_9GAMM</name>
<comment type="caution">
    <text evidence="8">The sequence shown here is derived from an EMBL/GenBank/DDBJ whole genome shotgun (WGS) entry which is preliminary data.</text>
</comment>
<evidence type="ECO:0000256" key="5">
    <source>
        <dbReference type="ARBA" id="ARBA00023239"/>
    </source>
</evidence>
<dbReference type="GO" id="GO:0071555">
    <property type="term" value="P:cell wall organization"/>
    <property type="evidence" value="ECO:0007669"/>
    <property type="project" value="UniProtKB-KW"/>
</dbReference>
<evidence type="ECO:0000256" key="1">
    <source>
        <dbReference type="ARBA" id="ARBA00022475"/>
    </source>
</evidence>
<organism evidence="8 9">
    <name type="scientific">Paraferrimonas sedimenticola</name>
    <dbReference type="NCBI Taxonomy" id="375674"/>
    <lineage>
        <taxon>Bacteria</taxon>
        <taxon>Pseudomonadati</taxon>
        <taxon>Pseudomonadota</taxon>
        <taxon>Gammaproteobacteria</taxon>
        <taxon>Alteromonadales</taxon>
        <taxon>Ferrimonadaceae</taxon>
        <taxon>Paraferrimonas</taxon>
    </lineage>
</organism>
<keyword evidence="9" id="KW-1185">Reference proteome</keyword>
<dbReference type="GO" id="GO:0005886">
    <property type="term" value="C:plasma membrane"/>
    <property type="evidence" value="ECO:0007669"/>
    <property type="project" value="UniProtKB-UniRule"/>
</dbReference>
<accession>A0AA37RZI9</accession>
<dbReference type="GO" id="GO:0051301">
    <property type="term" value="P:cell division"/>
    <property type="evidence" value="ECO:0007669"/>
    <property type="project" value="UniProtKB-KW"/>
</dbReference>
<keyword evidence="5 7" id="KW-0456">Lyase</keyword>
<dbReference type="NCBIfam" id="TIGR00247">
    <property type="entry name" value="endolytic transglycosylase MltG"/>
    <property type="match status" value="1"/>
</dbReference>
<evidence type="ECO:0000313" key="9">
    <source>
        <dbReference type="Proteomes" id="UP001161422"/>
    </source>
</evidence>
<sequence length="337" mass="38031">MLKWLRWVLLGITLAVVAAGYALWQVQQSFAKPLAIEQTTEFEVAAGQSGYQVLNTLGRNGWYKADGLLADYSSQILLKLHPELARIKTGWYELTPGQSLLDVMRLLVDGKQKQFSVTLVEGGNLREWLAQLRETVGITAEVESPQALAKALGIEQDNPEGWFFPSTYQFTKGYSDLRLFKRAHKTLQAHLERVWSERDPELPLKSPYELLILASIIEKETALDSERDWVAAVFVNRLNKGMRLQTDPTVIYGLGERYQGDITRAHLHEKTAYNTYRIDGLPPTPISSVSLASLEAAAHPADVDYLYFVANNKGGHTFSKNLADHNKAVREYLRTRK</sequence>
<evidence type="ECO:0000313" key="8">
    <source>
        <dbReference type="EMBL" id="GLP98086.1"/>
    </source>
</evidence>
<protein>
    <recommendedName>
        <fullName evidence="7">Endolytic murein transglycosylase</fullName>
        <ecNumber evidence="7">4.2.2.29</ecNumber>
    </recommendedName>
    <alternativeName>
        <fullName evidence="7">Peptidoglycan lytic transglycosylase</fullName>
    </alternativeName>
    <alternativeName>
        <fullName evidence="7">Peptidoglycan polymerization terminase</fullName>
    </alternativeName>
</protein>
<keyword evidence="8" id="KW-0132">Cell division</keyword>
<gene>
    <name evidence="8" type="primary">yceG</name>
    <name evidence="7" type="synonym">mltG</name>
    <name evidence="8" type="ORF">GCM10007895_33930</name>
</gene>
<dbReference type="FunFam" id="3.30.160.60:FF:000242">
    <property type="entry name" value="Endolytic murein transglycosylase"/>
    <property type="match status" value="1"/>
</dbReference>
<keyword evidence="2 7" id="KW-0812">Transmembrane</keyword>
<comment type="catalytic activity">
    <reaction evidence="7">
        <text>a peptidoglycan chain = a peptidoglycan chain with N-acetyl-1,6-anhydromuramyl-[peptide] at the reducing end + a peptidoglycan chain with N-acetylglucosamine at the non-reducing end.</text>
        <dbReference type="EC" id="4.2.2.29"/>
    </reaction>
</comment>
<keyword evidence="8" id="KW-0131">Cell cycle</keyword>
<evidence type="ECO:0000256" key="3">
    <source>
        <dbReference type="ARBA" id="ARBA00022989"/>
    </source>
</evidence>
<dbReference type="PANTHER" id="PTHR30518:SF2">
    <property type="entry name" value="ENDOLYTIC MUREIN TRANSGLYCOSYLASE"/>
    <property type="match status" value="1"/>
</dbReference>
<dbReference type="GO" id="GO:0009252">
    <property type="term" value="P:peptidoglycan biosynthetic process"/>
    <property type="evidence" value="ECO:0007669"/>
    <property type="project" value="UniProtKB-UniRule"/>
</dbReference>
<evidence type="ECO:0000256" key="6">
    <source>
        <dbReference type="ARBA" id="ARBA00023316"/>
    </source>
</evidence>
<proteinExistence type="inferred from homology"/>
<dbReference type="Pfam" id="PF02618">
    <property type="entry name" value="YceG"/>
    <property type="match status" value="1"/>
</dbReference>
<dbReference type="Gene3D" id="3.30.160.60">
    <property type="entry name" value="Classic Zinc Finger"/>
    <property type="match status" value="2"/>
</dbReference>
<comment type="similarity">
    <text evidence="7">Belongs to the transglycosylase MltG family.</text>
</comment>
<dbReference type="GO" id="GO:0008932">
    <property type="term" value="F:lytic endotransglycosylase activity"/>
    <property type="evidence" value="ECO:0007669"/>
    <property type="project" value="UniProtKB-UniRule"/>
</dbReference>
<feature type="site" description="Important for catalytic activity" evidence="7">
    <location>
        <position position="220"/>
    </location>
</feature>
<dbReference type="PANTHER" id="PTHR30518">
    <property type="entry name" value="ENDOLYTIC MUREIN TRANSGLYCOSYLASE"/>
    <property type="match status" value="1"/>
</dbReference>
<dbReference type="HAMAP" id="MF_02065">
    <property type="entry name" value="MltG"/>
    <property type="match status" value="1"/>
</dbReference>
<reference evidence="8" key="2">
    <citation type="submission" date="2023-01" db="EMBL/GenBank/DDBJ databases">
        <title>Draft genome sequence of Paraferrimonas sedimenticola strain NBRC 101628.</title>
        <authorList>
            <person name="Sun Q."/>
            <person name="Mori K."/>
        </authorList>
    </citation>
    <scope>NUCLEOTIDE SEQUENCE</scope>
    <source>
        <strain evidence="8">NBRC 101628</strain>
    </source>
</reference>
<evidence type="ECO:0000256" key="7">
    <source>
        <dbReference type="HAMAP-Rule" id="MF_02065"/>
    </source>
</evidence>
<dbReference type="RefSeq" id="WP_095507201.1">
    <property type="nucleotide sequence ID" value="NZ_BSNC01000016.1"/>
</dbReference>
<dbReference type="CDD" id="cd08010">
    <property type="entry name" value="MltG_like"/>
    <property type="match status" value="1"/>
</dbReference>
<dbReference type="Proteomes" id="UP001161422">
    <property type="component" value="Unassembled WGS sequence"/>
</dbReference>
<keyword evidence="4 7" id="KW-0472">Membrane</keyword>